<reference evidence="2" key="1">
    <citation type="journal article" date="2023" name="bioRxiv">
        <title>Scaffold-level genome assemblies of two parasitoid biocontrol wasps reveal the parthenogenesis mechanism and an associated novel virus.</title>
        <authorList>
            <person name="Inwood S."/>
            <person name="Skelly J."/>
            <person name="Guhlin J."/>
            <person name="Harrop T."/>
            <person name="Goldson S."/>
            <person name="Dearden P."/>
        </authorList>
    </citation>
    <scope>NUCLEOTIDE SEQUENCE</scope>
    <source>
        <strain evidence="2">Lincoln</strain>
        <tissue evidence="2">Whole body</tissue>
    </source>
</reference>
<feature type="compositionally biased region" description="Basic and acidic residues" evidence="1">
    <location>
        <begin position="39"/>
        <end position="57"/>
    </location>
</feature>
<evidence type="ECO:0000256" key="1">
    <source>
        <dbReference type="SAM" id="MobiDB-lite"/>
    </source>
</evidence>
<accession>A0AA39FTR9</accession>
<evidence type="ECO:0000313" key="2">
    <source>
        <dbReference type="EMBL" id="KAK0175498.1"/>
    </source>
</evidence>
<proteinExistence type="predicted"/>
<dbReference type="Proteomes" id="UP001168972">
    <property type="component" value="Unassembled WGS sequence"/>
</dbReference>
<dbReference type="AlphaFoldDB" id="A0AA39FTR9"/>
<protein>
    <submittedName>
        <fullName evidence="2">Uncharacterized protein</fullName>
    </submittedName>
</protein>
<organism evidence="2 3">
    <name type="scientific">Microctonus hyperodae</name>
    <name type="common">Parasitoid wasp</name>
    <dbReference type="NCBI Taxonomy" id="165561"/>
    <lineage>
        <taxon>Eukaryota</taxon>
        <taxon>Metazoa</taxon>
        <taxon>Ecdysozoa</taxon>
        <taxon>Arthropoda</taxon>
        <taxon>Hexapoda</taxon>
        <taxon>Insecta</taxon>
        <taxon>Pterygota</taxon>
        <taxon>Neoptera</taxon>
        <taxon>Endopterygota</taxon>
        <taxon>Hymenoptera</taxon>
        <taxon>Apocrita</taxon>
        <taxon>Ichneumonoidea</taxon>
        <taxon>Braconidae</taxon>
        <taxon>Euphorinae</taxon>
        <taxon>Microctonus</taxon>
    </lineage>
</organism>
<sequence length="169" mass="19767">MDKPHHQWMDDENTSEVPGTSEAFDEIPWPIGVPWVPQEFDKNKKPKNKQEKSKLAEQKTPSPRNEKEMKEVIKRMKHQAIIYRSLYKHWTDITYQAHQQVIKEKLPITRAFDHSPANEKIPYFFYLYNPPDVDTAIRRDDRAILLGNEKNGKISTGNSSQGFNSTDKT</sequence>
<evidence type="ECO:0000313" key="3">
    <source>
        <dbReference type="Proteomes" id="UP001168972"/>
    </source>
</evidence>
<keyword evidence="3" id="KW-1185">Reference proteome</keyword>
<name>A0AA39FTR9_MICHY</name>
<comment type="caution">
    <text evidence="2">The sequence shown here is derived from an EMBL/GenBank/DDBJ whole genome shotgun (WGS) entry which is preliminary data.</text>
</comment>
<dbReference type="EMBL" id="JAQQBR010000005">
    <property type="protein sequence ID" value="KAK0175498.1"/>
    <property type="molecule type" value="Genomic_DNA"/>
</dbReference>
<gene>
    <name evidence="2" type="ORF">PV327_009245</name>
</gene>
<feature type="region of interest" description="Disordered" evidence="1">
    <location>
        <begin position="1"/>
        <end position="70"/>
    </location>
</feature>
<feature type="compositionally biased region" description="Polar residues" evidence="1">
    <location>
        <begin position="153"/>
        <end position="169"/>
    </location>
</feature>
<feature type="region of interest" description="Disordered" evidence="1">
    <location>
        <begin position="150"/>
        <end position="169"/>
    </location>
</feature>
<reference evidence="2" key="2">
    <citation type="submission" date="2023-03" db="EMBL/GenBank/DDBJ databases">
        <authorList>
            <person name="Inwood S.N."/>
            <person name="Skelly J.G."/>
            <person name="Guhlin J."/>
            <person name="Harrop T.W.R."/>
            <person name="Goldson S.G."/>
            <person name="Dearden P.K."/>
        </authorList>
    </citation>
    <scope>NUCLEOTIDE SEQUENCE</scope>
    <source>
        <strain evidence="2">Lincoln</strain>
        <tissue evidence="2">Whole body</tissue>
    </source>
</reference>